<proteinExistence type="predicted"/>
<dbReference type="RefSeq" id="XP_066664158.1">
    <property type="nucleotide sequence ID" value="XM_066818466.1"/>
</dbReference>
<evidence type="ECO:0000313" key="2">
    <source>
        <dbReference type="EMBL" id="KAK8067405.1"/>
    </source>
</evidence>
<comment type="caution">
    <text evidence="2">The sequence shown here is derived from an EMBL/GenBank/DDBJ whole genome shotgun (WGS) entry which is preliminary data.</text>
</comment>
<keyword evidence="3" id="KW-1185">Reference proteome</keyword>
<evidence type="ECO:0000313" key="3">
    <source>
        <dbReference type="Proteomes" id="UP001433268"/>
    </source>
</evidence>
<name>A0ABR1V885_9PEZI</name>
<evidence type="ECO:0000256" key="1">
    <source>
        <dbReference type="SAM" id="MobiDB-lite"/>
    </source>
</evidence>
<sequence length="103" mass="11631">MWFTVNLLDSIAGLTLPNIDEASSPTQVYAARLMQLKQWVGSPGSKANPHRSGQSKWHRKVSEKREFLTTVRKARAEFWTKLVDEAHQEHQLAKAPPQPKIAG</sequence>
<gene>
    <name evidence="2" type="ORF">PG997_014152</name>
</gene>
<protein>
    <submittedName>
        <fullName evidence="2">Uncharacterized protein</fullName>
    </submittedName>
</protein>
<feature type="region of interest" description="Disordered" evidence="1">
    <location>
        <begin position="41"/>
        <end position="61"/>
    </location>
</feature>
<dbReference type="EMBL" id="JAQQWN010000009">
    <property type="protein sequence ID" value="KAK8067405.1"/>
    <property type="molecule type" value="Genomic_DNA"/>
</dbReference>
<accession>A0ABR1V885</accession>
<dbReference type="Proteomes" id="UP001433268">
    <property type="component" value="Unassembled WGS sequence"/>
</dbReference>
<organism evidence="2 3">
    <name type="scientific">Apiospora hydei</name>
    <dbReference type="NCBI Taxonomy" id="1337664"/>
    <lineage>
        <taxon>Eukaryota</taxon>
        <taxon>Fungi</taxon>
        <taxon>Dikarya</taxon>
        <taxon>Ascomycota</taxon>
        <taxon>Pezizomycotina</taxon>
        <taxon>Sordariomycetes</taxon>
        <taxon>Xylariomycetidae</taxon>
        <taxon>Amphisphaeriales</taxon>
        <taxon>Apiosporaceae</taxon>
        <taxon>Apiospora</taxon>
    </lineage>
</organism>
<reference evidence="2 3" key="1">
    <citation type="submission" date="2023-01" db="EMBL/GenBank/DDBJ databases">
        <title>Analysis of 21 Apiospora genomes using comparative genomics revels a genus with tremendous synthesis potential of carbohydrate active enzymes and secondary metabolites.</title>
        <authorList>
            <person name="Sorensen T."/>
        </authorList>
    </citation>
    <scope>NUCLEOTIDE SEQUENCE [LARGE SCALE GENOMIC DNA]</scope>
    <source>
        <strain evidence="2 3">CBS 114990</strain>
    </source>
</reference>
<dbReference type="GeneID" id="92051526"/>